<gene>
    <name evidence="1" type="ORF">NDU88_006011</name>
</gene>
<dbReference type="AlphaFoldDB" id="A0AAV7LMV0"/>
<name>A0AAV7LMV0_PLEWA</name>
<sequence length="194" mass="20419">MWLGRLVQLKEKCCSSRKGKGCMQGGALANARAAAIKGRGREKGGRREGGRGTGDIMSFLPAEPGEYLGAVPSPRYKLEATYNIEGGAIDLAGEEGDYGGMGHEEEGLWVGAGQHLQTGNFNEAYVVGQDMGQGTAECVQEQEAQVWGGERGSASALVAALLEFSDKKEEEEEGWGYGSAGPQLKYIADGAVLA</sequence>
<dbReference type="EMBL" id="JANPWB010000015">
    <property type="protein sequence ID" value="KAJ1092901.1"/>
    <property type="molecule type" value="Genomic_DNA"/>
</dbReference>
<proteinExistence type="predicted"/>
<comment type="caution">
    <text evidence="1">The sequence shown here is derived from an EMBL/GenBank/DDBJ whole genome shotgun (WGS) entry which is preliminary data.</text>
</comment>
<accession>A0AAV7LMV0</accession>
<protein>
    <submittedName>
        <fullName evidence="1">Uncharacterized protein</fullName>
    </submittedName>
</protein>
<keyword evidence="2" id="KW-1185">Reference proteome</keyword>
<organism evidence="1 2">
    <name type="scientific">Pleurodeles waltl</name>
    <name type="common">Iberian ribbed newt</name>
    <dbReference type="NCBI Taxonomy" id="8319"/>
    <lineage>
        <taxon>Eukaryota</taxon>
        <taxon>Metazoa</taxon>
        <taxon>Chordata</taxon>
        <taxon>Craniata</taxon>
        <taxon>Vertebrata</taxon>
        <taxon>Euteleostomi</taxon>
        <taxon>Amphibia</taxon>
        <taxon>Batrachia</taxon>
        <taxon>Caudata</taxon>
        <taxon>Salamandroidea</taxon>
        <taxon>Salamandridae</taxon>
        <taxon>Pleurodelinae</taxon>
        <taxon>Pleurodeles</taxon>
    </lineage>
</organism>
<reference evidence="1" key="1">
    <citation type="journal article" date="2022" name="bioRxiv">
        <title>Sequencing and chromosome-scale assembly of the giantPleurodeles waltlgenome.</title>
        <authorList>
            <person name="Brown T."/>
            <person name="Elewa A."/>
            <person name="Iarovenko S."/>
            <person name="Subramanian E."/>
            <person name="Araus A.J."/>
            <person name="Petzold A."/>
            <person name="Susuki M."/>
            <person name="Suzuki K.-i.T."/>
            <person name="Hayashi T."/>
            <person name="Toyoda A."/>
            <person name="Oliveira C."/>
            <person name="Osipova E."/>
            <person name="Leigh N.D."/>
            <person name="Simon A."/>
            <person name="Yun M.H."/>
        </authorList>
    </citation>
    <scope>NUCLEOTIDE SEQUENCE</scope>
    <source>
        <strain evidence="1">20211129_DDA</strain>
        <tissue evidence="1">Liver</tissue>
    </source>
</reference>
<evidence type="ECO:0000313" key="2">
    <source>
        <dbReference type="Proteomes" id="UP001066276"/>
    </source>
</evidence>
<dbReference type="Proteomes" id="UP001066276">
    <property type="component" value="Chromosome 11"/>
</dbReference>
<evidence type="ECO:0000313" key="1">
    <source>
        <dbReference type="EMBL" id="KAJ1092901.1"/>
    </source>
</evidence>